<dbReference type="AlphaFoldDB" id="A0A9W6UG44"/>
<keyword evidence="3" id="KW-0520">NAD</keyword>
<keyword evidence="6" id="KW-1185">Reference proteome</keyword>
<dbReference type="InterPro" id="IPR020904">
    <property type="entry name" value="Sc_DH/Rdtase_CS"/>
</dbReference>
<evidence type="ECO:0000259" key="4">
    <source>
        <dbReference type="SMART" id="SM00822"/>
    </source>
</evidence>
<evidence type="ECO:0000313" key="6">
    <source>
        <dbReference type="Proteomes" id="UP001143463"/>
    </source>
</evidence>
<gene>
    <name evidence="5" type="ORF">GCM10017577_70010</name>
</gene>
<comment type="similarity">
    <text evidence="1">Belongs to the short-chain dehydrogenases/reductases (SDR) family.</text>
</comment>
<evidence type="ECO:0000256" key="2">
    <source>
        <dbReference type="ARBA" id="ARBA00023002"/>
    </source>
</evidence>
<organism evidence="5 6">
    <name type="scientific">Pseudonocardia halophobica</name>
    <dbReference type="NCBI Taxonomy" id="29401"/>
    <lineage>
        <taxon>Bacteria</taxon>
        <taxon>Bacillati</taxon>
        <taxon>Actinomycetota</taxon>
        <taxon>Actinomycetes</taxon>
        <taxon>Pseudonocardiales</taxon>
        <taxon>Pseudonocardiaceae</taxon>
        <taxon>Pseudonocardia</taxon>
    </lineage>
</organism>
<evidence type="ECO:0000256" key="1">
    <source>
        <dbReference type="ARBA" id="ARBA00006484"/>
    </source>
</evidence>
<dbReference type="PANTHER" id="PTHR24321:SF8">
    <property type="entry name" value="ESTRADIOL 17-BETA-DEHYDROGENASE 8-RELATED"/>
    <property type="match status" value="1"/>
</dbReference>
<dbReference type="FunFam" id="3.40.50.720:FF:000084">
    <property type="entry name" value="Short-chain dehydrogenase reductase"/>
    <property type="match status" value="1"/>
</dbReference>
<dbReference type="Gene3D" id="3.40.50.720">
    <property type="entry name" value="NAD(P)-binding Rossmann-like Domain"/>
    <property type="match status" value="1"/>
</dbReference>
<reference evidence="5" key="2">
    <citation type="submission" date="2023-01" db="EMBL/GenBank/DDBJ databases">
        <authorList>
            <person name="Sun Q."/>
            <person name="Evtushenko L."/>
        </authorList>
    </citation>
    <scope>NUCLEOTIDE SEQUENCE</scope>
    <source>
        <strain evidence="5">VKM Ac-1069</strain>
    </source>
</reference>
<dbReference type="InterPro" id="IPR036291">
    <property type="entry name" value="NAD(P)-bd_dom_sf"/>
</dbReference>
<keyword evidence="2" id="KW-0560">Oxidoreductase</keyword>
<dbReference type="InterPro" id="IPR002347">
    <property type="entry name" value="SDR_fam"/>
</dbReference>
<name>A0A9W6UG44_9PSEU</name>
<dbReference type="Proteomes" id="UP001143463">
    <property type="component" value="Unassembled WGS sequence"/>
</dbReference>
<reference evidence="5" key="1">
    <citation type="journal article" date="2014" name="Int. J. Syst. Evol. Microbiol.">
        <title>Complete genome sequence of Corynebacterium casei LMG S-19264T (=DSM 44701T), isolated from a smear-ripened cheese.</title>
        <authorList>
            <consortium name="US DOE Joint Genome Institute (JGI-PGF)"/>
            <person name="Walter F."/>
            <person name="Albersmeier A."/>
            <person name="Kalinowski J."/>
            <person name="Ruckert C."/>
        </authorList>
    </citation>
    <scope>NUCLEOTIDE SEQUENCE</scope>
    <source>
        <strain evidence="5">VKM Ac-1069</strain>
    </source>
</reference>
<dbReference type="InterPro" id="IPR057326">
    <property type="entry name" value="KR_dom"/>
</dbReference>
<comment type="caution">
    <text evidence="5">The sequence shown here is derived from an EMBL/GenBank/DDBJ whole genome shotgun (WGS) entry which is preliminary data.</text>
</comment>
<dbReference type="Pfam" id="PF13561">
    <property type="entry name" value="adh_short_C2"/>
    <property type="match status" value="1"/>
</dbReference>
<dbReference type="SMART" id="SM00822">
    <property type="entry name" value="PKS_KR"/>
    <property type="match status" value="1"/>
</dbReference>
<dbReference type="EMBL" id="BSFQ01000057">
    <property type="protein sequence ID" value="GLL15847.1"/>
    <property type="molecule type" value="Genomic_DNA"/>
</dbReference>
<dbReference type="PANTHER" id="PTHR24321">
    <property type="entry name" value="DEHYDROGENASES, SHORT CHAIN"/>
    <property type="match status" value="1"/>
</dbReference>
<sequence>MATDWSGEHMAERFAGRVALVTGGGSGIGAACCRMFAAAGASVVVADRDAASAAAVAAELTGPAEAVQVDVRDPAAVEAVVGRVVERFGALDVAVNNAGISGSGTPIHEIDREVWERIRSVNYDGVFHCLQSELRVMVPRGSGAIVNVASVMGAVSGRGSAAYVASKHGVVGLTRAAAMDVADTGVRVNAVGPGYIDTPLLSAATRDRLDAVVADHPVGRLGTPEEIASVVGFLASADASFVTGALYLADGGYTTH</sequence>
<dbReference type="NCBIfam" id="NF005559">
    <property type="entry name" value="PRK07231.1"/>
    <property type="match status" value="1"/>
</dbReference>
<evidence type="ECO:0000313" key="5">
    <source>
        <dbReference type="EMBL" id="GLL15847.1"/>
    </source>
</evidence>
<protein>
    <submittedName>
        <fullName evidence="5">Oxidoreductase</fullName>
    </submittedName>
</protein>
<dbReference type="SUPFAM" id="SSF51735">
    <property type="entry name" value="NAD(P)-binding Rossmann-fold domains"/>
    <property type="match status" value="1"/>
</dbReference>
<feature type="domain" description="Ketoreductase" evidence="4">
    <location>
        <begin position="17"/>
        <end position="194"/>
    </location>
</feature>
<accession>A0A9W6UG44</accession>
<dbReference type="PRINTS" id="PR00080">
    <property type="entry name" value="SDRFAMILY"/>
</dbReference>
<dbReference type="GO" id="GO:0016491">
    <property type="term" value="F:oxidoreductase activity"/>
    <property type="evidence" value="ECO:0007669"/>
    <property type="project" value="UniProtKB-KW"/>
</dbReference>
<proteinExistence type="inferred from homology"/>
<evidence type="ECO:0000256" key="3">
    <source>
        <dbReference type="ARBA" id="ARBA00023027"/>
    </source>
</evidence>
<dbReference type="PROSITE" id="PS00061">
    <property type="entry name" value="ADH_SHORT"/>
    <property type="match status" value="1"/>
</dbReference>
<dbReference type="PRINTS" id="PR00081">
    <property type="entry name" value="GDHRDH"/>
</dbReference>